<sequence length="284" mass="30892">MKSLLSSLVLALVAVHSTSTSLAANVDPNNLPHKSEAGQYGYNDCGKYGDSPKAKCQTLWINSLSDFCLYAPPKTATIGDSERYEVAWCTKAGHGARLIPAGALKSAHFVKTPKYIQITGTGDFTKMKIAKGDDGGELDPHGADGNGNPIGAVVLTTAFSGRLEQVHEWHQFIGANEFCIRICRNDNPDNWKWCNHIYDTEGCYWNDPGRYGSGFDTCAADTVVMPPGEYKLSNGHTSTFYHGQQPTPTAHAPAKSSQCVKQQTIKAAKYPAATRKVKVKARRH</sequence>
<evidence type="ECO:0000313" key="3">
    <source>
        <dbReference type="Proteomes" id="UP000237144"/>
    </source>
</evidence>
<dbReference type="STRING" id="741276.A0A2S5B601"/>
<feature type="signal peptide" evidence="1">
    <location>
        <begin position="1"/>
        <end position="23"/>
    </location>
</feature>
<dbReference type="AlphaFoldDB" id="A0A2S5B601"/>
<gene>
    <name evidence="2" type="ORF">BMF94_4773</name>
</gene>
<keyword evidence="1" id="KW-0732">Signal</keyword>
<accession>A0A2S5B601</accession>
<comment type="caution">
    <text evidence="2">The sequence shown here is derived from an EMBL/GenBank/DDBJ whole genome shotgun (WGS) entry which is preliminary data.</text>
</comment>
<dbReference type="EMBL" id="PJQD01000056">
    <property type="protein sequence ID" value="POY72197.1"/>
    <property type="molecule type" value="Genomic_DNA"/>
</dbReference>
<protein>
    <recommendedName>
        <fullName evidence="4">Carbohydrate-binding module family 13 protein</fullName>
    </recommendedName>
</protein>
<feature type="chain" id="PRO_5015641673" description="Carbohydrate-binding module family 13 protein" evidence="1">
    <location>
        <begin position="24"/>
        <end position="284"/>
    </location>
</feature>
<name>A0A2S5B601_9BASI</name>
<organism evidence="2 3">
    <name type="scientific">Rhodotorula taiwanensis</name>
    <dbReference type="NCBI Taxonomy" id="741276"/>
    <lineage>
        <taxon>Eukaryota</taxon>
        <taxon>Fungi</taxon>
        <taxon>Dikarya</taxon>
        <taxon>Basidiomycota</taxon>
        <taxon>Pucciniomycotina</taxon>
        <taxon>Microbotryomycetes</taxon>
        <taxon>Sporidiobolales</taxon>
        <taxon>Sporidiobolaceae</taxon>
        <taxon>Rhodotorula</taxon>
    </lineage>
</organism>
<reference evidence="2 3" key="1">
    <citation type="journal article" date="2018" name="Front. Microbiol.">
        <title>Prospects for Fungal Bioremediation of Acidic Radioactive Waste Sites: Characterization and Genome Sequence of Rhodotorula taiwanensis MD1149.</title>
        <authorList>
            <person name="Tkavc R."/>
            <person name="Matrosova V.Y."/>
            <person name="Grichenko O.E."/>
            <person name="Gostincar C."/>
            <person name="Volpe R.P."/>
            <person name="Klimenkova P."/>
            <person name="Gaidamakova E.K."/>
            <person name="Zhou C.E."/>
            <person name="Stewart B.J."/>
            <person name="Lyman M.G."/>
            <person name="Malfatti S.A."/>
            <person name="Rubinfeld B."/>
            <person name="Courtot M."/>
            <person name="Singh J."/>
            <person name="Dalgard C.L."/>
            <person name="Hamilton T."/>
            <person name="Frey K.G."/>
            <person name="Gunde-Cimerman N."/>
            <person name="Dugan L."/>
            <person name="Daly M.J."/>
        </authorList>
    </citation>
    <scope>NUCLEOTIDE SEQUENCE [LARGE SCALE GENOMIC DNA]</scope>
    <source>
        <strain evidence="2 3">MD1149</strain>
    </source>
</reference>
<proteinExistence type="predicted"/>
<evidence type="ECO:0000313" key="2">
    <source>
        <dbReference type="EMBL" id="POY72197.1"/>
    </source>
</evidence>
<evidence type="ECO:0000256" key="1">
    <source>
        <dbReference type="SAM" id="SignalP"/>
    </source>
</evidence>
<dbReference type="Proteomes" id="UP000237144">
    <property type="component" value="Unassembled WGS sequence"/>
</dbReference>
<dbReference type="OrthoDB" id="2564904at2759"/>
<keyword evidence="3" id="KW-1185">Reference proteome</keyword>
<evidence type="ECO:0008006" key="4">
    <source>
        <dbReference type="Google" id="ProtNLM"/>
    </source>
</evidence>